<dbReference type="InterPro" id="IPR003958">
    <property type="entry name" value="CBFA_NFYB_domain"/>
</dbReference>
<keyword evidence="2" id="KW-0539">Nucleus</keyword>
<accession>A0A1G4KH65</accession>
<protein>
    <submittedName>
        <fullName evidence="5">LAMI_0H10792g1_1</fullName>
    </submittedName>
</protein>
<evidence type="ECO:0000313" key="6">
    <source>
        <dbReference type="Proteomes" id="UP000191024"/>
    </source>
</evidence>
<comment type="subcellular location">
    <subcellularLocation>
        <location evidence="1">Nucleus</location>
    </subcellularLocation>
</comment>
<proteinExistence type="predicted"/>
<dbReference type="OrthoDB" id="636685at2759"/>
<dbReference type="InterPro" id="IPR050568">
    <property type="entry name" value="Transcr_DNA_Rep_Reg"/>
</dbReference>
<dbReference type="InterPro" id="IPR009072">
    <property type="entry name" value="Histone-fold"/>
</dbReference>
<dbReference type="Pfam" id="PF00808">
    <property type="entry name" value="CBFD_NFYB_HMF"/>
    <property type="match status" value="1"/>
</dbReference>
<evidence type="ECO:0000256" key="2">
    <source>
        <dbReference type="ARBA" id="ARBA00023242"/>
    </source>
</evidence>
<dbReference type="PANTHER" id="PTHR10252">
    <property type="entry name" value="HISTONE-LIKE TRANSCRIPTION FACTOR CCAAT-RELATED"/>
    <property type="match status" value="1"/>
</dbReference>
<dbReference type="GO" id="GO:0008623">
    <property type="term" value="C:CHRAC"/>
    <property type="evidence" value="ECO:0007669"/>
    <property type="project" value="TreeGrafter"/>
</dbReference>
<dbReference type="Gene3D" id="1.10.20.10">
    <property type="entry name" value="Histone, subunit A"/>
    <property type="match status" value="1"/>
</dbReference>
<keyword evidence="6" id="KW-1185">Reference proteome</keyword>
<feature type="compositionally biased region" description="Acidic residues" evidence="3">
    <location>
        <begin position="125"/>
        <end position="134"/>
    </location>
</feature>
<dbReference type="GO" id="GO:0006261">
    <property type="term" value="P:DNA-templated DNA replication"/>
    <property type="evidence" value="ECO:0007669"/>
    <property type="project" value="TreeGrafter"/>
</dbReference>
<organism evidence="5 6">
    <name type="scientific">Lachancea mirantina</name>
    <dbReference type="NCBI Taxonomy" id="1230905"/>
    <lineage>
        <taxon>Eukaryota</taxon>
        <taxon>Fungi</taxon>
        <taxon>Dikarya</taxon>
        <taxon>Ascomycota</taxon>
        <taxon>Saccharomycotina</taxon>
        <taxon>Saccharomycetes</taxon>
        <taxon>Saccharomycetales</taxon>
        <taxon>Saccharomycetaceae</taxon>
        <taxon>Lachancea</taxon>
    </lineage>
</organism>
<evidence type="ECO:0000313" key="5">
    <source>
        <dbReference type="EMBL" id="SCV03766.1"/>
    </source>
</evidence>
<dbReference type="PANTHER" id="PTHR10252:SF54">
    <property type="entry name" value="CHROMATIN ACCESSIBILITY COMPLEX PROTEIN 1"/>
    <property type="match status" value="1"/>
</dbReference>
<name>A0A1G4KH65_9SACH</name>
<sequence>MSSGDATPRLPLSKCKKIASMDAENVPMSQAARAATAFATELFVQTFTEQALARAQLTRQSKTRARVQYDDLAHCVATNEKFAFLGDVVPETKSLRTLVRDNRVRYSAATRGQTTLPFRNKDDPAAEAEELEENTEGRDSA</sequence>
<reference evidence="6" key="1">
    <citation type="submission" date="2016-03" db="EMBL/GenBank/DDBJ databases">
        <authorList>
            <person name="Devillers H."/>
        </authorList>
    </citation>
    <scope>NUCLEOTIDE SEQUENCE [LARGE SCALE GENOMIC DNA]</scope>
</reference>
<dbReference type="AlphaFoldDB" id="A0A1G4KH65"/>
<dbReference type="STRING" id="1230905.A0A1G4KH65"/>
<dbReference type="SUPFAM" id="SSF47113">
    <property type="entry name" value="Histone-fold"/>
    <property type="match status" value="1"/>
</dbReference>
<evidence type="ECO:0000259" key="4">
    <source>
        <dbReference type="Pfam" id="PF00808"/>
    </source>
</evidence>
<dbReference type="Proteomes" id="UP000191024">
    <property type="component" value="Chromosome H"/>
</dbReference>
<evidence type="ECO:0000256" key="1">
    <source>
        <dbReference type="ARBA" id="ARBA00004123"/>
    </source>
</evidence>
<dbReference type="GO" id="GO:0046982">
    <property type="term" value="F:protein heterodimerization activity"/>
    <property type="evidence" value="ECO:0007669"/>
    <property type="project" value="InterPro"/>
</dbReference>
<feature type="region of interest" description="Disordered" evidence="3">
    <location>
        <begin position="110"/>
        <end position="141"/>
    </location>
</feature>
<feature type="domain" description="Transcription factor CBF/NF-Y/archaeal histone" evidence="4">
    <location>
        <begin position="9"/>
        <end position="76"/>
    </location>
</feature>
<gene>
    <name evidence="5" type="ORF">LAMI_0H10792G</name>
</gene>
<evidence type="ECO:0000256" key="3">
    <source>
        <dbReference type="SAM" id="MobiDB-lite"/>
    </source>
</evidence>
<dbReference type="EMBL" id="LT598468">
    <property type="protein sequence ID" value="SCV03766.1"/>
    <property type="molecule type" value="Genomic_DNA"/>
</dbReference>